<comment type="caution">
    <text evidence="2">The sequence shown here is derived from an EMBL/GenBank/DDBJ whole genome shotgun (WGS) entry which is preliminary data.</text>
</comment>
<reference evidence="2 3" key="1">
    <citation type="submission" date="2018-05" db="EMBL/GenBank/DDBJ databases">
        <title>Genomic Encyclopedia of Type Strains, Phase IV (KMG-IV): sequencing the most valuable type-strain genomes for metagenomic binning, comparative biology and taxonomic classification.</title>
        <authorList>
            <person name="Goeker M."/>
        </authorList>
    </citation>
    <scope>NUCLEOTIDE SEQUENCE [LARGE SCALE GENOMIC DNA]</scope>
    <source>
        <strain evidence="2 3">DSM 19792</strain>
    </source>
</reference>
<evidence type="ECO:0000313" key="3">
    <source>
        <dbReference type="Proteomes" id="UP000247792"/>
    </source>
</evidence>
<sequence length="137" mass="16015">MSTTNKSDLSGISMLLYASILCNVTVLLIYAVNAIRYEAPFLRFWLPTLAFFVLYGYISTDQYKNFDKYTLITWPNSLKFGIFFFLLFIYFLATKNWKASPLDFSDAFIWSVLLSNTKDYILQVLAMRKFANMVEQQ</sequence>
<keyword evidence="1" id="KW-0472">Membrane</keyword>
<feature type="transmembrane region" description="Helical" evidence="1">
    <location>
        <begin position="12"/>
        <end position="32"/>
    </location>
</feature>
<keyword evidence="1" id="KW-0812">Transmembrane</keyword>
<dbReference type="EMBL" id="QJKB01000007">
    <property type="protein sequence ID" value="PXX41598.1"/>
    <property type="molecule type" value="Genomic_DNA"/>
</dbReference>
<keyword evidence="3" id="KW-1185">Reference proteome</keyword>
<organism evidence="2 3">
    <name type="scientific">Undibacterium pigrum</name>
    <dbReference type="NCBI Taxonomy" id="401470"/>
    <lineage>
        <taxon>Bacteria</taxon>
        <taxon>Pseudomonadati</taxon>
        <taxon>Pseudomonadota</taxon>
        <taxon>Betaproteobacteria</taxon>
        <taxon>Burkholderiales</taxon>
        <taxon>Oxalobacteraceae</taxon>
        <taxon>Undibacterium</taxon>
    </lineage>
</organism>
<dbReference type="RefSeq" id="WP_110256821.1">
    <property type="nucleotide sequence ID" value="NZ_QJKB01000007.1"/>
</dbReference>
<dbReference type="AlphaFoldDB" id="A0A318JCQ3"/>
<feature type="transmembrane region" description="Helical" evidence="1">
    <location>
        <begin position="72"/>
        <end position="93"/>
    </location>
</feature>
<dbReference type="Proteomes" id="UP000247792">
    <property type="component" value="Unassembled WGS sequence"/>
</dbReference>
<gene>
    <name evidence="2" type="ORF">DFR42_107249</name>
</gene>
<accession>A0A318JCQ3</accession>
<protein>
    <submittedName>
        <fullName evidence="2">Uncharacterized protein</fullName>
    </submittedName>
</protein>
<evidence type="ECO:0000256" key="1">
    <source>
        <dbReference type="SAM" id="Phobius"/>
    </source>
</evidence>
<evidence type="ECO:0000313" key="2">
    <source>
        <dbReference type="EMBL" id="PXX41598.1"/>
    </source>
</evidence>
<proteinExistence type="predicted"/>
<name>A0A318JCQ3_9BURK</name>
<feature type="transmembrane region" description="Helical" evidence="1">
    <location>
        <begin position="44"/>
        <end position="60"/>
    </location>
</feature>
<keyword evidence="1" id="KW-1133">Transmembrane helix</keyword>